<dbReference type="PANTHER" id="PTHR30178">
    <property type="entry name" value="INNER MEMBRANE PROTEIN YAAH"/>
    <property type="match status" value="1"/>
</dbReference>
<evidence type="ECO:0000256" key="3">
    <source>
        <dbReference type="ARBA" id="ARBA00022692"/>
    </source>
</evidence>
<keyword evidence="3 7" id="KW-0812">Transmembrane</keyword>
<reference evidence="8" key="1">
    <citation type="journal article" date="2022" name="Proc. Natl. Acad. Sci. U.S.A.">
        <title>Life cycle and functional genomics of the unicellular red alga Galdieria for elucidating algal and plant evolution and industrial use.</title>
        <authorList>
            <person name="Hirooka S."/>
            <person name="Itabashi T."/>
            <person name="Ichinose T.M."/>
            <person name="Onuma R."/>
            <person name="Fujiwara T."/>
            <person name="Yamashita S."/>
            <person name="Jong L.W."/>
            <person name="Tomita R."/>
            <person name="Iwane A.H."/>
            <person name="Miyagishima S.Y."/>
        </authorList>
    </citation>
    <scope>NUCLEOTIDE SEQUENCE</scope>
    <source>
        <strain evidence="8">NBRC 102759</strain>
    </source>
</reference>
<gene>
    <name evidence="8" type="ORF">GpartN1_g2483.t1</name>
</gene>
<proteinExistence type="inferred from homology"/>
<reference evidence="8" key="2">
    <citation type="submission" date="2022-01" db="EMBL/GenBank/DDBJ databases">
        <authorList>
            <person name="Hirooka S."/>
            <person name="Miyagishima S.Y."/>
        </authorList>
    </citation>
    <scope>NUCLEOTIDE SEQUENCE</scope>
    <source>
        <strain evidence="8">NBRC 102759</strain>
    </source>
</reference>
<comment type="similarity">
    <text evidence="2">Belongs to the acetate uptake transporter (AceTr) (TC 2.A.96) family.</text>
</comment>
<feature type="transmembrane region" description="Helical" evidence="7">
    <location>
        <begin position="158"/>
        <end position="176"/>
    </location>
</feature>
<accession>A0A9C7PW34</accession>
<evidence type="ECO:0000313" key="9">
    <source>
        <dbReference type="Proteomes" id="UP001061958"/>
    </source>
</evidence>
<evidence type="ECO:0008006" key="10">
    <source>
        <dbReference type="Google" id="ProtNLM"/>
    </source>
</evidence>
<dbReference type="NCBIfam" id="NF038013">
    <property type="entry name" value="AceTr_1"/>
    <property type="match status" value="1"/>
</dbReference>
<evidence type="ECO:0000256" key="6">
    <source>
        <dbReference type="SAM" id="MobiDB-lite"/>
    </source>
</evidence>
<evidence type="ECO:0000256" key="1">
    <source>
        <dbReference type="ARBA" id="ARBA00004141"/>
    </source>
</evidence>
<dbReference type="InterPro" id="IPR047623">
    <property type="entry name" value="SatP"/>
</dbReference>
<dbReference type="GO" id="GO:0005886">
    <property type="term" value="C:plasma membrane"/>
    <property type="evidence" value="ECO:0007669"/>
    <property type="project" value="TreeGrafter"/>
</dbReference>
<evidence type="ECO:0000256" key="2">
    <source>
        <dbReference type="ARBA" id="ARBA00005587"/>
    </source>
</evidence>
<keyword evidence="4 7" id="KW-1133">Transmembrane helix</keyword>
<comment type="subcellular location">
    <subcellularLocation>
        <location evidence="1">Membrane</location>
        <topology evidence="1">Multi-pass membrane protein</topology>
    </subcellularLocation>
</comment>
<feature type="transmembrane region" description="Helical" evidence="7">
    <location>
        <begin position="183"/>
        <end position="207"/>
    </location>
</feature>
<keyword evidence="5 7" id="KW-0472">Membrane</keyword>
<organism evidence="8 9">
    <name type="scientific">Galdieria partita</name>
    <dbReference type="NCBI Taxonomy" id="83374"/>
    <lineage>
        <taxon>Eukaryota</taxon>
        <taxon>Rhodophyta</taxon>
        <taxon>Bangiophyceae</taxon>
        <taxon>Galdieriales</taxon>
        <taxon>Galdieriaceae</taxon>
        <taxon>Galdieria</taxon>
    </lineage>
</organism>
<evidence type="ECO:0000256" key="5">
    <source>
        <dbReference type="ARBA" id="ARBA00023136"/>
    </source>
</evidence>
<feature type="compositionally biased region" description="Low complexity" evidence="6">
    <location>
        <begin position="7"/>
        <end position="25"/>
    </location>
</feature>
<evidence type="ECO:0000313" key="8">
    <source>
        <dbReference type="EMBL" id="GJQ10692.1"/>
    </source>
</evidence>
<feature type="transmembrane region" description="Helical" evidence="7">
    <location>
        <begin position="213"/>
        <end position="232"/>
    </location>
</feature>
<name>A0A9C7PW34_9RHOD</name>
<dbReference type="InterPro" id="IPR000791">
    <property type="entry name" value="Gpr1/Fun34/SatP-like"/>
</dbReference>
<dbReference type="EMBL" id="BQMJ01000017">
    <property type="protein sequence ID" value="GJQ10692.1"/>
    <property type="molecule type" value="Genomic_DNA"/>
</dbReference>
<protein>
    <recommendedName>
        <fullName evidence="10">Acetate transporter</fullName>
    </recommendedName>
</protein>
<feature type="transmembrane region" description="Helical" evidence="7">
    <location>
        <begin position="100"/>
        <end position="117"/>
    </location>
</feature>
<dbReference type="Pfam" id="PF01184">
    <property type="entry name" value="Gpr1_Fun34_YaaH"/>
    <property type="match status" value="1"/>
</dbReference>
<keyword evidence="9" id="KW-1185">Reference proteome</keyword>
<dbReference type="GO" id="GO:0071422">
    <property type="term" value="P:succinate transmembrane transport"/>
    <property type="evidence" value="ECO:0007669"/>
    <property type="project" value="TreeGrafter"/>
</dbReference>
<feature type="region of interest" description="Disordered" evidence="6">
    <location>
        <begin position="1"/>
        <end position="25"/>
    </location>
</feature>
<dbReference type="GO" id="GO:0015360">
    <property type="term" value="F:acetate:proton symporter activity"/>
    <property type="evidence" value="ECO:0007669"/>
    <property type="project" value="TreeGrafter"/>
</dbReference>
<evidence type="ECO:0000256" key="4">
    <source>
        <dbReference type="ARBA" id="ARBA00022989"/>
    </source>
</evidence>
<dbReference type="AlphaFoldDB" id="A0A9C7PW34"/>
<dbReference type="PANTHER" id="PTHR30178:SF3">
    <property type="entry name" value="SUCCINATE-ACETATE_PROTON SYMPORTER SATP"/>
    <property type="match status" value="1"/>
</dbReference>
<dbReference type="Proteomes" id="UP001061958">
    <property type="component" value="Unassembled WGS sequence"/>
</dbReference>
<dbReference type="OrthoDB" id="3648309at2759"/>
<evidence type="ECO:0000256" key="7">
    <source>
        <dbReference type="SAM" id="Phobius"/>
    </source>
</evidence>
<sequence length="264" mass="28823">MGVTTMDLAGNVNNNTDNDTTHISTDNVRNSIEELVEKDIERKFFRWANMNATEGTPKNFPFPDPTSLGLAGFSSTTFILSVFNAKLLPDSIASGVIGPGFFYGGVTQFIAGLMCFVTRNSFGFVALTSYGAFWLAVSTLITLQKENVLIFTEEESNRVLGILLVSYTIFSLYLWIGSFAHSLALITVTSLLETTLILLSLANLGVISSIPGGITGIMLASAGWYMSAAIFINENFRRTVVPLGEVQNFPLLRQFAPYPKKEAN</sequence>
<comment type="caution">
    <text evidence="8">The sequence shown here is derived from an EMBL/GenBank/DDBJ whole genome shotgun (WGS) entry which is preliminary data.</text>
</comment>
<feature type="transmembrane region" description="Helical" evidence="7">
    <location>
        <begin position="124"/>
        <end position="143"/>
    </location>
</feature>